<keyword evidence="8" id="KW-0028">Amino-acid biosynthesis</keyword>
<evidence type="ECO:0000256" key="11">
    <source>
        <dbReference type="ARBA" id="ARBA00022723"/>
    </source>
</evidence>
<dbReference type="FunFam" id="3.40.50.300:FF:000822">
    <property type="entry name" value="Shikimate kinase, chloroplastic"/>
    <property type="match status" value="1"/>
</dbReference>
<evidence type="ECO:0000256" key="7">
    <source>
        <dbReference type="ARBA" id="ARBA00022528"/>
    </source>
</evidence>
<comment type="similarity">
    <text evidence="5">Belongs to the shikimate kinase family.</text>
</comment>
<proteinExistence type="inferred from homology"/>
<dbReference type="CDD" id="cd00464">
    <property type="entry name" value="SK"/>
    <property type="match status" value="1"/>
</dbReference>
<dbReference type="GO" id="GO:0009507">
    <property type="term" value="C:chloroplast"/>
    <property type="evidence" value="ECO:0007669"/>
    <property type="project" value="UniProtKB-SubCell"/>
</dbReference>
<evidence type="ECO:0000256" key="14">
    <source>
        <dbReference type="ARBA" id="ARBA00022840"/>
    </source>
</evidence>
<keyword evidence="14" id="KW-0067">ATP-binding</keyword>
<dbReference type="PROSITE" id="PS01128">
    <property type="entry name" value="SHIKIMATE_KINASE"/>
    <property type="match status" value="1"/>
</dbReference>
<dbReference type="GO" id="GO:0009073">
    <property type="term" value="P:aromatic amino acid family biosynthetic process"/>
    <property type="evidence" value="ECO:0007669"/>
    <property type="project" value="UniProtKB-KW"/>
</dbReference>
<evidence type="ECO:0000256" key="6">
    <source>
        <dbReference type="ARBA" id="ARBA00012154"/>
    </source>
</evidence>
<dbReference type="SUPFAM" id="SSF52540">
    <property type="entry name" value="P-loop containing nucleoside triphosphate hydrolases"/>
    <property type="match status" value="1"/>
</dbReference>
<keyword evidence="13" id="KW-0418">Kinase</keyword>
<sequence>MEATVSQTIQFSTWIQPEKVGRRPSGSVSVSRPLTDLKKLRVLVSARFPASKASNRRKNVALEVSCCYNNFPGSVVESENYQTPFDEALLLKSKSEEVGPYLDGRCVYLVGMMGSGKTTVGKILSRVLGYSFSDSDTLVEQEAGGISVADIFKLHGEDFFRDKETDALRKLSLMHRFVVATGGGAVIRPINWKYMHKGVSVWLDVPLEALAQRIAAVGTGSRPLLHNDSGDVYTKTFMRLSSLFEERGNAYANANARVCLENIAAKSGQEEVCDLTPAAIAIEALEQIHSFLKQKEGL</sequence>
<evidence type="ECO:0000256" key="10">
    <source>
        <dbReference type="ARBA" id="ARBA00022679"/>
    </source>
</evidence>
<comment type="pathway">
    <text evidence="4">Metabolic intermediate biosynthesis; chorismate biosynthesis; chorismate from D-erythrose 4-phosphate and phosphoenolpyruvate: step 5/7.</text>
</comment>
<evidence type="ECO:0000256" key="18">
    <source>
        <dbReference type="ARBA" id="ARBA00048567"/>
    </source>
</evidence>
<dbReference type="GO" id="GO:0005829">
    <property type="term" value="C:cytosol"/>
    <property type="evidence" value="ECO:0007669"/>
    <property type="project" value="TreeGrafter"/>
</dbReference>
<keyword evidence="12" id="KW-0547">Nucleotide-binding</keyword>
<dbReference type="InterPro" id="IPR000623">
    <property type="entry name" value="Shikimate_kinase/TSH1"/>
</dbReference>
<keyword evidence="20" id="KW-1185">Reference proteome</keyword>
<keyword evidence="11" id="KW-0479">Metal-binding</keyword>
<dbReference type="GO" id="GO:0046872">
    <property type="term" value="F:metal ion binding"/>
    <property type="evidence" value="ECO:0007669"/>
    <property type="project" value="UniProtKB-KW"/>
</dbReference>
<dbReference type="Gene3D" id="3.40.50.300">
    <property type="entry name" value="P-loop containing nucleotide triphosphate hydrolases"/>
    <property type="match status" value="1"/>
</dbReference>
<dbReference type="InterPro" id="IPR023000">
    <property type="entry name" value="Shikimate_kinase_CS"/>
</dbReference>
<dbReference type="Proteomes" id="UP001187192">
    <property type="component" value="Unassembled WGS sequence"/>
</dbReference>
<dbReference type="AlphaFoldDB" id="A0AA87ZC04"/>
<evidence type="ECO:0000256" key="13">
    <source>
        <dbReference type="ARBA" id="ARBA00022777"/>
    </source>
</evidence>
<dbReference type="PANTHER" id="PTHR21087">
    <property type="entry name" value="SHIKIMATE KINASE"/>
    <property type="match status" value="1"/>
</dbReference>
<evidence type="ECO:0000256" key="16">
    <source>
        <dbReference type="ARBA" id="ARBA00022946"/>
    </source>
</evidence>
<evidence type="ECO:0000256" key="15">
    <source>
        <dbReference type="ARBA" id="ARBA00022842"/>
    </source>
</evidence>
<comment type="subcellular location">
    <subcellularLocation>
        <location evidence="3">Plastid</location>
        <location evidence="3">Chloroplast</location>
    </subcellularLocation>
</comment>
<evidence type="ECO:0000256" key="5">
    <source>
        <dbReference type="ARBA" id="ARBA00006997"/>
    </source>
</evidence>
<dbReference type="GO" id="GO:0005524">
    <property type="term" value="F:ATP binding"/>
    <property type="evidence" value="ECO:0007669"/>
    <property type="project" value="UniProtKB-KW"/>
</dbReference>
<dbReference type="HAMAP" id="MF_00109">
    <property type="entry name" value="Shikimate_kinase"/>
    <property type="match status" value="1"/>
</dbReference>
<dbReference type="InterPro" id="IPR031322">
    <property type="entry name" value="Shikimate/glucono_kinase"/>
</dbReference>
<keyword evidence="9" id="KW-0934">Plastid</keyword>
<dbReference type="GO" id="GO:0004765">
    <property type="term" value="F:shikimate kinase activity"/>
    <property type="evidence" value="ECO:0007669"/>
    <property type="project" value="UniProtKB-EC"/>
</dbReference>
<dbReference type="Pfam" id="PF01202">
    <property type="entry name" value="SKI"/>
    <property type="match status" value="1"/>
</dbReference>
<accession>A0AA87ZC04</accession>
<evidence type="ECO:0000313" key="19">
    <source>
        <dbReference type="EMBL" id="GMN33453.1"/>
    </source>
</evidence>
<dbReference type="InterPro" id="IPR027417">
    <property type="entry name" value="P-loop_NTPase"/>
</dbReference>
<keyword evidence="15" id="KW-0460">Magnesium</keyword>
<comment type="cofactor">
    <cofactor evidence="1">
        <name>Mg(2+)</name>
        <dbReference type="ChEBI" id="CHEBI:18420"/>
    </cofactor>
</comment>
<gene>
    <name evidence="19" type="ORF">TIFTF001_004175</name>
</gene>
<dbReference type="GO" id="GO:0008652">
    <property type="term" value="P:amino acid biosynthetic process"/>
    <property type="evidence" value="ECO:0007669"/>
    <property type="project" value="UniProtKB-KW"/>
</dbReference>
<evidence type="ECO:0000256" key="2">
    <source>
        <dbReference type="ARBA" id="ARBA00002641"/>
    </source>
</evidence>
<evidence type="ECO:0000256" key="1">
    <source>
        <dbReference type="ARBA" id="ARBA00001946"/>
    </source>
</evidence>
<reference evidence="19" key="1">
    <citation type="submission" date="2023-07" db="EMBL/GenBank/DDBJ databases">
        <title>draft genome sequence of fig (Ficus carica).</title>
        <authorList>
            <person name="Takahashi T."/>
            <person name="Nishimura K."/>
        </authorList>
    </citation>
    <scope>NUCLEOTIDE SEQUENCE</scope>
</reference>
<keyword evidence="16" id="KW-0809">Transit peptide</keyword>
<dbReference type="PANTHER" id="PTHR21087:SF16">
    <property type="entry name" value="SHIKIMATE KINASE 1, CHLOROPLASTIC"/>
    <property type="match status" value="1"/>
</dbReference>
<dbReference type="EMBL" id="BTGU01000004">
    <property type="protein sequence ID" value="GMN33453.1"/>
    <property type="molecule type" value="Genomic_DNA"/>
</dbReference>
<evidence type="ECO:0000256" key="8">
    <source>
        <dbReference type="ARBA" id="ARBA00022605"/>
    </source>
</evidence>
<evidence type="ECO:0000256" key="17">
    <source>
        <dbReference type="ARBA" id="ARBA00023141"/>
    </source>
</evidence>
<evidence type="ECO:0000256" key="4">
    <source>
        <dbReference type="ARBA" id="ARBA00004842"/>
    </source>
</evidence>
<name>A0AA87ZC04_FICCA</name>
<organism evidence="19 20">
    <name type="scientific">Ficus carica</name>
    <name type="common">Common fig</name>
    <dbReference type="NCBI Taxonomy" id="3494"/>
    <lineage>
        <taxon>Eukaryota</taxon>
        <taxon>Viridiplantae</taxon>
        <taxon>Streptophyta</taxon>
        <taxon>Embryophyta</taxon>
        <taxon>Tracheophyta</taxon>
        <taxon>Spermatophyta</taxon>
        <taxon>Magnoliopsida</taxon>
        <taxon>eudicotyledons</taxon>
        <taxon>Gunneridae</taxon>
        <taxon>Pentapetalae</taxon>
        <taxon>rosids</taxon>
        <taxon>fabids</taxon>
        <taxon>Rosales</taxon>
        <taxon>Moraceae</taxon>
        <taxon>Ficeae</taxon>
        <taxon>Ficus</taxon>
    </lineage>
</organism>
<evidence type="ECO:0000256" key="3">
    <source>
        <dbReference type="ARBA" id="ARBA00004229"/>
    </source>
</evidence>
<comment type="caution">
    <text evidence="19">The sequence shown here is derived from an EMBL/GenBank/DDBJ whole genome shotgun (WGS) entry which is preliminary data.</text>
</comment>
<comment type="function">
    <text evidence="2">Catalyzes the specific phosphorylation of the 3-hydroxyl group of shikimic acid using ATP as a cosubstrate.</text>
</comment>
<protein>
    <recommendedName>
        <fullName evidence="6">shikimate kinase</fullName>
        <ecNumber evidence="6">2.7.1.71</ecNumber>
    </recommendedName>
</protein>
<keyword evidence="17" id="KW-0057">Aromatic amino acid biosynthesis</keyword>
<dbReference type="PRINTS" id="PR01100">
    <property type="entry name" value="SHIKIMTKNASE"/>
</dbReference>
<evidence type="ECO:0000256" key="12">
    <source>
        <dbReference type="ARBA" id="ARBA00022741"/>
    </source>
</evidence>
<keyword evidence="7" id="KW-0150">Chloroplast</keyword>
<keyword evidence="10" id="KW-0808">Transferase</keyword>
<evidence type="ECO:0000256" key="9">
    <source>
        <dbReference type="ARBA" id="ARBA00022640"/>
    </source>
</evidence>
<comment type="catalytic activity">
    <reaction evidence="18">
        <text>shikimate + ATP = 3-phosphoshikimate + ADP + H(+)</text>
        <dbReference type="Rhea" id="RHEA:13121"/>
        <dbReference type="ChEBI" id="CHEBI:15378"/>
        <dbReference type="ChEBI" id="CHEBI:30616"/>
        <dbReference type="ChEBI" id="CHEBI:36208"/>
        <dbReference type="ChEBI" id="CHEBI:145989"/>
        <dbReference type="ChEBI" id="CHEBI:456216"/>
        <dbReference type="EC" id="2.7.1.71"/>
    </reaction>
</comment>
<dbReference type="EC" id="2.7.1.71" evidence="6"/>
<evidence type="ECO:0000313" key="20">
    <source>
        <dbReference type="Proteomes" id="UP001187192"/>
    </source>
</evidence>
<dbReference type="GO" id="GO:0019632">
    <property type="term" value="P:shikimate metabolic process"/>
    <property type="evidence" value="ECO:0007669"/>
    <property type="project" value="UniProtKB-ARBA"/>
</dbReference>